<keyword evidence="7 8" id="KW-0472">Membrane</keyword>
<evidence type="ECO:0000259" key="10">
    <source>
        <dbReference type="PROSITE" id="PS50929"/>
    </source>
</evidence>
<dbReference type="InterPro" id="IPR003593">
    <property type="entry name" value="AAA+_ATPase"/>
</dbReference>
<dbReference type="GO" id="GO:0006508">
    <property type="term" value="P:proteolysis"/>
    <property type="evidence" value="ECO:0007669"/>
    <property type="project" value="InterPro"/>
</dbReference>
<feature type="transmembrane region" description="Helical" evidence="8">
    <location>
        <begin position="277"/>
        <end position="295"/>
    </location>
</feature>
<feature type="domain" description="ABC transmembrane type-1" evidence="10">
    <location>
        <begin position="165"/>
        <end position="439"/>
    </location>
</feature>
<dbReference type="SUPFAM" id="SSF52540">
    <property type="entry name" value="P-loop containing nucleoside triphosphate hydrolases"/>
    <property type="match status" value="1"/>
</dbReference>
<keyword evidence="2 8" id="KW-0812">Transmembrane</keyword>
<gene>
    <name evidence="12" type="ORF">G8C29_004327</name>
</gene>
<evidence type="ECO:0000256" key="1">
    <source>
        <dbReference type="ARBA" id="ARBA00004651"/>
    </source>
</evidence>
<organism evidence="12">
    <name type="scientific">Salmonella enterica</name>
    <name type="common">Salmonella choleraesuis</name>
    <dbReference type="NCBI Taxonomy" id="28901"/>
    <lineage>
        <taxon>Bacteria</taxon>
        <taxon>Pseudomonadati</taxon>
        <taxon>Pseudomonadota</taxon>
        <taxon>Gammaproteobacteria</taxon>
        <taxon>Enterobacterales</taxon>
        <taxon>Enterobacteriaceae</taxon>
        <taxon>Salmonella</taxon>
    </lineage>
</organism>
<feature type="domain" description="Peptidase C39" evidence="11">
    <location>
        <begin position="11"/>
        <end position="130"/>
    </location>
</feature>
<evidence type="ECO:0000259" key="9">
    <source>
        <dbReference type="PROSITE" id="PS50893"/>
    </source>
</evidence>
<comment type="caution">
    <text evidence="12">The sequence shown here is derived from an EMBL/GenBank/DDBJ whole genome shotgun (WGS) entry which is preliminary data.</text>
</comment>
<reference evidence="12" key="2">
    <citation type="submission" date="2020-02" db="EMBL/GenBank/DDBJ databases">
        <authorList>
            <consortium name="NCBI Pathogen Detection Project"/>
        </authorList>
    </citation>
    <scope>NUCLEOTIDE SEQUENCE</scope>
    <source>
        <strain evidence="12">MA.GW_S01999-08</strain>
    </source>
</reference>
<dbReference type="Gene3D" id="1.20.1560.10">
    <property type="entry name" value="ABC transporter type 1, transmembrane domain"/>
    <property type="match status" value="1"/>
</dbReference>
<dbReference type="InterPro" id="IPR036640">
    <property type="entry name" value="ABC1_TM_sf"/>
</dbReference>
<proteinExistence type="predicted"/>
<dbReference type="EMBL" id="DAAVNH010000012">
    <property type="protein sequence ID" value="HAF5506681.1"/>
    <property type="molecule type" value="Genomic_DNA"/>
</dbReference>
<evidence type="ECO:0000256" key="4">
    <source>
        <dbReference type="ARBA" id="ARBA00022801"/>
    </source>
</evidence>
<keyword evidence="6 8" id="KW-1133">Transmembrane helix</keyword>
<keyword evidence="4" id="KW-0378">Hydrolase</keyword>
<dbReference type="Pfam" id="PF00664">
    <property type="entry name" value="ABC_membrane"/>
    <property type="match status" value="1"/>
</dbReference>
<protein>
    <submittedName>
        <fullName evidence="12">ATP-binding cassette domain-containing protein</fullName>
    </submittedName>
</protein>
<dbReference type="CDD" id="cd07346">
    <property type="entry name" value="ABC_6TM_exporters"/>
    <property type="match status" value="1"/>
</dbReference>
<dbReference type="PROSITE" id="PS50990">
    <property type="entry name" value="PEPTIDASE_C39"/>
    <property type="match status" value="1"/>
</dbReference>
<evidence type="ECO:0000256" key="2">
    <source>
        <dbReference type="ARBA" id="ARBA00022692"/>
    </source>
</evidence>
<name>A0A749BXG2_SALER</name>
<dbReference type="InterPro" id="IPR017871">
    <property type="entry name" value="ABC_transporter-like_CS"/>
</dbReference>
<dbReference type="Pfam" id="PF03412">
    <property type="entry name" value="Peptidase_C39"/>
    <property type="match status" value="1"/>
</dbReference>
<dbReference type="InterPro" id="IPR039421">
    <property type="entry name" value="Type_1_exporter"/>
</dbReference>
<evidence type="ECO:0000313" key="12">
    <source>
        <dbReference type="EMBL" id="HAF5506681.1"/>
    </source>
</evidence>
<evidence type="ECO:0000256" key="6">
    <source>
        <dbReference type="ARBA" id="ARBA00022989"/>
    </source>
</evidence>
<dbReference type="GO" id="GO:0008233">
    <property type="term" value="F:peptidase activity"/>
    <property type="evidence" value="ECO:0007669"/>
    <property type="project" value="InterPro"/>
</dbReference>
<dbReference type="GO" id="GO:0005886">
    <property type="term" value="C:plasma membrane"/>
    <property type="evidence" value="ECO:0007669"/>
    <property type="project" value="UniProtKB-SubCell"/>
</dbReference>
<dbReference type="GO" id="GO:0015421">
    <property type="term" value="F:ABC-type oligopeptide transporter activity"/>
    <property type="evidence" value="ECO:0007669"/>
    <property type="project" value="TreeGrafter"/>
</dbReference>
<dbReference type="GO" id="GO:0016887">
    <property type="term" value="F:ATP hydrolysis activity"/>
    <property type="evidence" value="ECO:0007669"/>
    <property type="project" value="InterPro"/>
</dbReference>
<dbReference type="PROSITE" id="PS50929">
    <property type="entry name" value="ABC_TM1F"/>
    <property type="match status" value="1"/>
</dbReference>
<dbReference type="InterPro" id="IPR003439">
    <property type="entry name" value="ABC_transporter-like_ATP-bd"/>
</dbReference>
<evidence type="ECO:0000256" key="3">
    <source>
        <dbReference type="ARBA" id="ARBA00022741"/>
    </source>
</evidence>
<dbReference type="InterPro" id="IPR027417">
    <property type="entry name" value="P-loop_NTPase"/>
</dbReference>
<feature type="transmembrane region" description="Helical" evidence="8">
    <location>
        <begin position="162"/>
        <end position="181"/>
    </location>
</feature>
<dbReference type="PROSITE" id="PS50893">
    <property type="entry name" value="ABC_TRANSPORTER_2"/>
    <property type="match status" value="1"/>
</dbReference>
<evidence type="ECO:0000256" key="7">
    <source>
        <dbReference type="ARBA" id="ARBA00023136"/>
    </source>
</evidence>
<dbReference type="InterPro" id="IPR005074">
    <property type="entry name" value="Peptidase_C39"/>
</dbReference>
<sequence length="689" mass="78075">MKTVIPKVLYQEETNECGLACLAMLAETQGVITTLDELRNIFPRSKNGSSLYDLIEISKKLGLDCVPVQYSIEELSEIPLPAILHYGEGHYVLLVYRKGKHVCVLNPAVGNQLLTYNALKKNISGYALILSNPVTVNQLQCNPKNEVLKTLSLKQTSTIPGIYKLLTLTFVMSLTAFIMPSMINNMMNAFVTKGIEDKTQYIYYFLAFVLSSLLAIFVRVYSEKLIKTESLKKSATGFLKLMSHPVQFYERRTPGDIYSRYISWVNSLSLKISTDNILRCDWFISLIAFLLMYWISPLLSLLSFAMVIIMGGISIFSLYKDRHYTQQLQIKSANLNDFLMETLQGIKTIKSCRIENRRSLMFGHVSNEFYSCYQKRNIWEEIKGGMYQLVTTIDFLIFMLLSLPLVSSGVITLGEFFSYTFIKQIYSSSVTKIFYAIVEKFKFRIIDDRVSNLICVNDDIRLSPAGALKPNAFDSCNITLENISYSYENEKEVISNFSYEFKTGSQTVITGTSGVGKSTLLKIASGILEAKSGTILLNGKIVNSDFLMLNSFLHSQDDIIFKSTMLDNISLFDQILELEKISEIEKLLHILKINDCVERMPSGLNSLISDNNVSLSLGQRQRLLIARALFSKKPILLLDEPTANLDDDTAEDIMKEIMQYCAEHKMTLLVVSHSEKVISLFENKICMNL</sequence>
<evidence type="ECO:0000256" key="8">
    <source>
        <dbReference type="SAM" id="Phobius"/>
    </source>
</evidence>
<dbReference type="Gene3D" id="3.90.70.10">
    <property type="entry name" value="Cysteine proteinases"/>
    <property type="match status" value="1"/>
</dbReference>
<dbReference type="PROSITE" id="PS00211">
    <property type="entry name" value="ABC_TRANSPORTER_1"/>
    <property type="match status" value="1"/>
</dbReference>
<feature type="transmembrane region" description="Helical" evidence="8">
    <location>
        <begin position="201"/>
        <end position="222"/>
    </location>
</feature>
<feature type="domain" description="ABC transporter" evidence="9">
    <location>
        <begin position="478"/>
        <end position="689"/>
    </location>
</feature>
<reference evidence="12" key="1">
    <citation type="journal article" date="2018" name="Genome Biol.">
        <title>SKESA: strategic k-mer extension for scrupulous assemblies.</title>
        <authorList>
            <person name="Souvorov A."/>
            <person name="Agarwala R."/>
            <person name="Lipman D.J."/>
        </authorList>
    </citation>
    <scope>NUCLEOTIDE SEQUENCE</scope>
    <source>
        <strain evidence="12">MA.GW_S01999-08</strain>
    </source>
</reference>
<evidence type="ECO:0000259" key="11">
    <source>
        <dbReference type="PROSITE" id="PS50990"/>
    </source>
</evidence>
<keyword evidence="3" id="KW-0547">Nucleotide-binding</keyword>
<comment type="subcellular location">
    <subcellularLocation>
        <location evidence="1">Cell membrane</location>
        <topology evidence="1">Multi-pass membrane protein</topology>
    </subcellularLocation>
</comment>
<dbReference type="PANTHER" id="PTHR43394">
    <property type="entry name" value="ATP-DEPENDENT PERMEASE MDL1, MITOCHONDRIAL"/>
    <property type="match status" value="1"/>
</dbReference>
<feature type="transmembrane region" description="Helical" evidence="8">
    <location>
        <begin position="395"/>
        <end position="422"/>
    </location>
</feature>
<accession>A0A749BXG2</accession>
<dbReference type="PANTHER" id="PTHR43394:SF1">
    <property type="entry name" value="ATP-BINDING CASSETTE SUB-FAMILY B MEMBER 10, MITOCHONDRIAL"/>
    <property type="match status" value="1"/>
</dbReference>
<dbReference type="Gene3D" id="3.40.50.300">
    <property type="entry name" value="P-loop containing nucleotide triphosphate hydrolases"/>
    <property type="match status" value="1"/>
</dbReference>
<evidence type="ECO:0000256" key="5">
    <source>
        <dbReference type="ARBA" id="ARBA00022840"/>
    </source>
</evidence>
<keyword evidence="5 12" id="KW-0067">ATP-binding</keyword>
<dbReference type="SMART" id="SM00382">
    <property type="entry name" value="AAA"/>
    <property type="match status" value="1"/>
</dbReference>
<dbReference type="Pfam" id="PF00005">
    <property type="entry name" value="ABC_tran"/>
    <property type="match status" value="1"/>
</dbReference>
<dbReference type="AlphaFoldDB" id="A0A749BXG2"/>
<feature type="transmembrane region" description="Helical" evidence="8">
    <location>
        <begin position="301"/>
        <end position="319"/>
    </location>
</feature>
<dbReference type="InterPro" id="IPR011527">
    <property type="entry name" value="ABC1_TM_dom"/>
</dbReference>
<dbReference type="GO" id="GO:0005524">
    <property type="term" value="F:ATP binding"/>
    <property type="evidence" value="ECO:0007669"/>
    <property type="project" value="UniProtKB-KW"/>
</dbReference>
<dbReference type="SUPFAM" id="SSF90123">
    <property type="entry name" value="ABC transporter transmembrane region"/>
    <property type="match status" value="1"/>
</dbReference>